<evidence type="ECO:0000256" key="3">
    <source>
        <dbReference type="ARBA" id="ARBA00022980"/>
    </source>
</evidence>
<reference evidence="9 10" key="1">
    <citation type="submission" date="2024-04" db="EMBL/GenBank/DDBJ databases">
        <authorList>
            <person name="Rising A."/>
            <person name="Reimegard J."/>
            <person name="Sonavane S."/>
            <person name="Akerstrom W."/>
            <person name="Nylinder S."/>
            <person name="Hedman E."/>
            <person name="Kallberg Y."/>
        </authorList>
    </citation>
    <scope>NUCLEOTIDE SEQUENCE [LARGE SCALE GENOMIC DNA]</scope>
</reference>
<comment type="similarity">
    <text evidence="2">Belongs to the universal ribosomal protein uS2 family.</text>
</comment>
<dbReference type="Gene3D" id="3.40.50.10490">
    <property type="entry name" value="Glucose-6-phosphate isomerase like protein, domain 1"/>
    <property type="match status" value="1"/>
</dbReference>
<evidence type="ECO:0000256" key="8">
    <source>
        <dbReference type="ARBA" id="ARBA00083109"/>
    </source>
</evidence>
<organism evidence="9 10">
    <name type="scientific">Larinioides sclopetarius</name>
    <dbReference type="NCBI Taxonomy" id="280406"/>
    <lineage>
        <taxon>Eukaryota</taxon>
        <taxon>Metazoa</taxon>
        <taxon>Ecdysozoa</taxon>
        <taxon>Arthropoda</taxon>
        <taxon>Chelicerata</taxon>
        <taxon>Arachnida</taxon>
        <taxon>Araneae</taxon>
        <taxon>Araneomorphae</taxon>
        <taxon>Entelegynae</taxon>
        <taxon>Araneoidea</taxon>
        <taxon>Araneidae</taxon>
        <taxon>Larinioides</taxon>
    </lineage>
</organism>
<evidence type="ECO:0000256" key="7">
    <source>
        <dbReference type="ARBA" id="ARBA00071390"/>
    </source>
</evidence>
<evidence type="ECO:0000256" key="6">
    <source>
        <dbReference type="ARBA" id="ARBA00059792"/>
    </source>
</evidence>
<dbReference type="EMBL" id="CAXIEN010000379">
    <property type="protein sequence ID" value="CAL1295776.1"/>
    <property type="molecule type" value="Genomic_DNA"/>
</dbReference>
<dbReference type="PANTHER" id="PTHR12534">
    <property type="entry name" value="30S RIBOSOMAL PROTEIN S2 PROKARYOTIC AND ORGANELLAR"/>
    <property type="match status" value="1"/>
</dbReference>
<dbReference type="Proteomes" id="UP001497382">
    <property type="component" value="Unassembled WGS sequence"/>
</dbReference>
<dbReference type="InterPro" id="IPR001865">
    <property type="entry name" value="Ribosomal_uS2"/>
</dbReference>
<evidence type="ECO:0000256" key="4">
    <source>
        <dbReference type="ARBA" id="ARBA00023128"/>
    </source>
</evidence>
<dbReference type="GO" id="GO:0003735">
    <property type="term" value="F:structural constituent of ribosome"/>
    <property type="evidence" value="ECO:0007669"/>
    <property type="project" value="InterPro"/>
</dbReference>
<gene>
    <name evidence="9" type="ORF">LARSCL_LOCUS19462</name>
</gene>
<keyword evidence="5" id="KW-0687">Ribonucleoprotein</keyword>
<name>A0AAV2BJ02_9ARAC</name>
<dbReference type="CDD" id="cd01425">
    <property type="entry name" value="RPS2"/>
    <property type="match status" value="1"/>
</dbReference>
<dbReference type="FunFam" id="3.40.50.10490:FF:000026">
    <property type="entry name" value="28S ribosomal protein S2, mitochondrial"/>
    <property type="match status" value="1"/>
</dbReference>
<dbReference type="GO" id="GO:0005743">
    <property type="term" value="C:mitochondrial inner membrane"/>
    <property type="evidence" value="ECO:0007669"/>
    <property type="project" value="UniProtKB-ARBA"/>
</dbReference>
<keyword evidence="10" id="KW-1185">Reference proteome</keyword>
<dbReference type="SUPFAM" id="SSF52313">
    <property type="entry name" value="Ribosomal protein S2"/>
    <property type="match status" value="1"/>
</dbReference>
<keyword evidence="3" id="KW-0689">Ribosomal protein</keyword>
<evidence type="ECO:0000256" key="2">
    <source>
        <dbReference type="ARBA" id="ARBA00006242"/>
    </source>
</evidence>
<protein>
    <recommendedName>
        <fullName evidence="7">Small ribosomal subunit protein uS2m</fullName>
    </recommendedName>
    <alternativeName>
        <fullName evidence="8">28S ribosomal protein S2, mitochondrial</fullName>
    </alternativeName>
</protein>
<accession>A0AAV2BJ02</accession>
<sequence>MATMWRILKSAMHLPRNRQLIFSRNVKSFSNVSQSLNSIVPKKSEEEISPTLEMPEPLEHPDFFQVSKLFSIEDLFNARVHYGHTMGTLNEHMKQFILGDRLGTLIFDLDQTAELLRQALNFTAHIAFRAGIIIFIARYKQNAYLIEKTALECEEYSHTREWRVGTFTDPNRYGMMTRLPDLAIFLNTLDSVFETHTAVIECNKLLIPSVGIVDTNCFPNYITYPVPGNDDTPQAIELYCKLFKEAILRGKAKRKEFLEKYQNIIEE</sequence>
<evidence type="ECO:0000256" key="1">
    <source>
        <dbReference type="ARBA" id="ARBA00004173"/>
    </source>
</evidence>
<dbReference type="Pfam" id="PF00318">
    <property type="entry name" value="Ribosomal_S2"/>
    <property type="match status" value="2"/>
</dbReference>
<dbReference type="PRINTS" id="PR00395">
    <property type="entry name" value="RIBOSOMALS2"/>
</dbReference>
<keyword evidence="4" id="KW-0496">Mitochondrion</keyword>
<comment type="function">
    <text evidence="6">Required for mitoribosome formation and stability, and mitochondrial translation.</text>
</comment>
<dbReference type="GO" id="GO:0005763">
    <property type="term" value="C:mitochondrial small ribosomal subunit"/>
    <property type="evidence" value="ECO:0007669"/>
    <property type="project" value="UniProtKB-ARBA"/>
</dbReference>
<comment type="caution">
    <text evidence="9">The sequence shown here is derived from an EMBL/GenBank/DDBJ whole genome shotgun (WGS) entry which is preliminary data.</text>
</comment>
<dbReference type="PANTHER" id="PTHR12534:SF0">
    <property type="entry name" value="SMALL RIBOSOMAL SUBUNIT PROTEIN US2M"/>
    <property type="match status" value="1"/>
</dbReference>
<dbReference type="GO" id="GO:0006412">
    <property type="term" value="P:translation"/>
    <property type="evidence" value="ECO:0007669"/>
    <property type="project" value="InterPro"/>
</dbReference>
<evidence type="ECO:0000313" key="10">
    <source>
        <dbReference type="Proteomes" id="UP001497382"/>
    </source>
</evidence>
<dbReference type="InterPro" id="IPR023591">
    <property type="entry name" value="Ribosomal_uS2_flav_dom_sf"/>
</dbReference>
<dbReference type="HAMAP" id="MF_00291_B">
    <property type="entry name" value="Ribosomal_uS2_B"/>
    <property type="match status" value="1"/>
</dbReference>
<evidence type="ECO:0000313" key="9">
    <source>
        <dbReference type="EMBL" id="CAL1295776.1"/>
    </source>
</evidence>
<evidence type="ECO:0000256" key="5">
    <source>
        <dbReference type="ARBA" id="ARBA00023274"/>
    </source>
</evidence>
<dbReference type="AlphaFoldDB" id="A0AAV2BJ02"/>
<comment type="subcellular location">
    <subcellularLocation>
        <location evidence="1">Mitochondrion</location>
    </subcellularLocation>
</comment>
<proteinExistence type="inferred from homology"/>
<dbReference type="InterPro" id="IPR005706">
    <property type="entry name" value="Ribosomal_uS2_bac/mit/plastid"/>
</dbReference>